<dbReference type="Gene3D" id="3.40.50.300">
    <property type="entry name" value="P-loop containing nucleotide triphosphate hydrolases"/>
    <property type="match status" value="1"/>
</dbReference>
<dbReference type="EMBL" id="CP042652">
    <property type="protein sequence ID" value="QKE27702.1"/>
    <property type="molecule type" value="Genomic_DNA"/>
</dbReference>
<protein>
    <submittedName>
        <fullName evidence="7">GTP-binding protein (Dynamin domain)</fullName>
    </submittedName>
</protein>
<organism evidence="7 8">
    <name type="scientific">Arcobacter acticola</name>
    <dbReference type="NCBI Taxonomy" id="1849015"/>
    <lineage>
        <taxon>Bacteria</taxon>
        <taxon>Pseudomonadati</taxon>
        <taxon>Campylobacterota</taxon>
        <taxon>Epsilonproteobacteria</taxon>
        <taxon>Campylobacterales</taxon>
        <taxon>Arcobacteraceae</taxon>
        <taxon>Arcobacter</taxon>
    </lineage>
</organism>
<evidence type="ECO:0000256" key="2">
    <source>
        <dbReference type="ARBA" id="ARBA00022741"/>
    </source>
</evidence>
<gene>
    <name evidence="7" type="ORF">AACT_0493</name>
</gene>
<dbReference type="KEGG" id="paco:AACT_0493"/>
<dbReference type="AlphaFoldDB" id="A0A6M8ECP2"/>
<dbReference type="InterPro" id="IPR045063">
    <property type="entry name" value="Dynamin_N"/>
</dbReference>
<dbReference type="GO" id="GO:0003924">
    <property type="term" value="F:GTPase activity"/>
    <property type="evidence" value="ECO:0007669"/>
    <property type="project" value="InterPro"/>
</dbReference>
<reference evidence="7 8" key="1">
    <citation type="submission" date="2019-08" db="EMBL/GenBank/DDBJ databases">
        <title>Complete genome sequence of Arcobacter acticola.</title>
        <authorList>
            <person name="Miller W."/>
        </authorList>
    </citation>
    <scope>NUCLEOTIDE SEQUENCE [LARGE SCALE GENOMIC DNA]</scope>
    <source>
        <strain evidence="7 8">KCTC 52212</strain>
    </source>
</reference>
<evidence type="ECO:0000256" key="1">
    <source>
        <dbReference type="ARBA" id="ARBA00004370"/>
    </source>
</evidence>
<dbReference type="Proteomes" id="UP000503483">
    <property type="component" value="Chromosome"/>
</dbReference>
<dbReference type="SUPFAM" id="SSF52540">
    <property type="entry name" value="P-loop containing nucleoside triphosphate hydrolases"/>
    <property type="match status" value="1"/>
</dbReference>
<accession>A0A6M8ECP2</accession>
<evidence type="ECO:0000259" key="6">
    <source>
        <dbReference type="Pfam" id="PF00350"/>
    </source>
</evidence>
<dbReference type="GO" id="GO:0005525">
    <property type="term" value="F:GTP binding"/>
    <property type="evidence" value="ECO:0007669"/>
    <property type="project" value="UniProtKB-KW"/>
</dbReference>
<comment type="subcellular location">
    <subcellularLocation>
        <location evidence="1">Membrane</location>
    </subcellularLocation>
</comment>
<keyword evidence="3" id="KW-0378">Hydrolase</keyword>
<dbReference type="CDD" id="cd09912">
    <property type="entry name" value="DLP_2"/>
    <property type="match status" value="1"/>
</dbReference>
<keyword evidence="2" id="KW-0547">Nucleotide-binding</keyword>
<keyword evidence="8" id="KW-1185">Reference proteome</keyword>
<dbReference type="PANTHER" id="PTHR10465">
    <property type="entry name" value="TRANSMEMBRANE GTPASE FZO1"/>
    <property type="match status" value="1"/>
</dbReference>
<sequence>MIFNFLHFGGFKMSLVNDYFLLYHGITFEQNLDVEEIEATIDEDTFTIFALIVSATRKNFDKYLPLTSFKTLCQQLNVKSPSSNNELNHLQHNIVQAILSNKSKQNISILHSSFEYLKSENIINNENYNKLISLFDYKELDLIEENNNLANNINKHDAKKSSFKVLKSKIEDLLSELKNDLSNSEILDELKGTQNYLDNQKFSIGITGVMNAGKSTMLNALMGREILGSAVVPETANLTIVKHNPTDNAKVFYWNQQEWDRILKSAEQLESMRDFVNETNRIFGDELKNYIRPVSRFDEVDINDLSSYTSAESSGKKCNLVKYVELGSKLDFLSDGIEIVDTPGLDDPVIQREEITKEYISACDMMLHLMNVSQSATLKDVEFIIDALLYQNISKLLVVITRADTVSKEQLEEVINYTKSSIERQLKAQNKDSKLDYILKTIKFIPISGKMALLHRTGREQEAIDAGYSIEDTGILEIEQYLNETLFGSNSQKGELVIQSSKNQLQKIIEKQNSFYNYELKLLSKSKDELEKELVDFNKRKAVNTRIFQAMSEDINYYKNDSKEYINSLETFLQSELIELQNVIKKRVVNDVRYSFEKTKKRPENSRIKVIIETAIKDGIIDVIRDYRYKFIKKSQTIGEQCEQKYHDLGFTIGHKNENFDARGFFQDDFKAGFLTSNNEVLITQIVAAVSKSKDSKINELDREIELLIKNQFSSIEEDIKVKAKKVSGLLIDSFFDTLNAPLKTFEQKLKNDEKALESQINSFEENDKNKAQLSIDIHKNIKKLETMSVTIKGLN</sequence>
<evidence type="ECO:0000256" key="3">
    <source>
        <dbReference type="ARBA" id="ARBA00022801"/>
    </source>
</evidence>
<evidence type="ECO:0000256" key="5">
    <source>
        <dbReference type="ARBA" id="ARBA00023136"/>
    </source>
</evidence>
<proteinExistence type="predicted"/>
<keyword evidence="4" id="KW-0342">GTP-binding</keyword>
<evidence type="ECO:0000256" key="4">
    <source>
        <dbReference type="ARBA" id="ARBA00023134"/>
    </source>
</evidence>
<feature type="domain" description="Dynamin N-terminal" evidence="6">
    <location>
        <begin position="204"/>
        <end position="402"/>
    </location>
</feature>
<dbReference type="InterPro" id="IPR027094">
    <property type="entry name" value="Mitofusin_fam"/>
</dbReference>
<evidence type="ECO:0000313" key="8">
    <source>
        <dbReference type="Proteomes" id="UP000503483"/>
    </source>
</evidence>
<name>A0A6M8ECP2_9BACT</name>
<dbReference type="PANTHER" id="PTHR10465:SF0">
    <property type="entry name" value="SARCALUMENIN"/>
    <property type="match status" value="1"/>
</dbReference>
<dbReference type="InterPro" id="IPR027417">
    <property type="entry name" value="P-loop_NTPase"/>
</dbReference>
<evidence type="ECO:0000313" key="7">
    <source>
        <dbReference type="EMBL" id="QKE27702.1"/>
    </source>
</evidence>
<keyword evidence="5" id="KW-0472">Membrane</keyword>
<dbReference type="Pfam" id="PF00350">
    <property type="entry name" value="Dynamin_N"/>
    <property type="match status" value="1"/>
</dbReference>
<dbReference type="GO" id="GO:0016020">
    <property type="term" value="C:membrane"/>
    <property type="evidence" value="ECO:0007669"/>
    <property type="project" value="UniProtKB-SubCell"/>
</dbReference>